<evidence type="ECO:0000259" key="2">
    <source>
        <dbReference type="PROSITE" id="PS50835"/>
    </source>
</evidence>
<dbReference type="OrthoDB" id="504170at2759"/>
<dbReference type="Proteomes" id="UP000784294">
    <property type="component" value="Unassembled WGS sequence"/>
</dbReference>
<dbReference type="InterPro" id="IPR003961">
    <property type="entry name" value="FN3_dom"/>
</dbReference>
<feature type="domain" description="Fibronectin type-III" evidence="3">
    <location>
        <begin position="950"/>
        <end position="1070"/>
    </location>
</feature>
<feature type="domain" description="Fibronectin type-III" evidence="3">
    <location>
        <begin position="22"/>
        <end position="117"/>
    </location>
</feature>
<dbReference type="EMBL" id="CAAALY010006007">
    <property type="protein sequence ID" value="VEL09308.1"/>
    <property type="molecule type" value="Genomic_DNA"/>
</dbReference>
<organism evidence="4 5">
    <name type="scientific">Protopolystoma xenopodis</name>
    <dbReference type="NCBI Taxonomy" id="117903"/>
    <lineage>
        <taxon>Eukaryota</taxon>
        <taxon>Metazoa</taxon>
        <taxon>Spiralia</taxon>
        <taxon>Lophotrochozoa</taxon>
        <taxon>Platyhelminthes</taxon>
        <taxon>Monogenea</taxon>
        <taxon>Polyopisthocotylea</taxon>
        <taxon>Polystomatidea</taxon>
        <taxon>Polystomatidae</taxon>
        <taxon>Protopolystoma</taxon>
    </lineage>
</organism>
<feature type="domain" description="Fibronectin type-III" evidence="3">
    <location>
        <begin position="438"/>
        <end position="537"/>
    </location>
</feature>
<dbReference type="InterPro" id="IPR036116">
    <property type="entry name" value="FN3_sf"/>
</dbReference>
<evidence type="ECO:0000313" key="4">
    <source>
        <dbReference type="EMBL" id="VEL09308.1"/>
    </source>
</evidence>
<proteinExistence type="predicted"/>
<evidence type="ECO:0000256" key="1">
    <source>
        <dbReference type="ARBA" id="ARBA00022737"/>
    </source>
</evidence>
<dbReference type="SUPFAM" id="SSF49265">
    <property type="entry name" value="Fibronectin type III"/>
    <property type="match status" value="4"/>
</dbReference>
<dbReference type="InterPro" id="IPR007110">
    <property type="entry name" value="Ig-like_dom"/>
</dbReference>
<name>A0A448WDU4_9PLAT</name>
<dbReference type="Gene3D" id="2.60.40.10">
    <property type="entry name" value="Immunoglobulins"/>
    <property type="match status" value="5"/>
</dbReference>
<dbReference type="InterPro" id="IPR050964">
    <property type="entry name" value="Striated_Muscle_Regulatory"/>
</dbReference>
<sequence>MHVSVAPLSDDRSGALISWLPPATGPRPTSRQSRANLSTVLSSPLLPSVPIGYLLEYRRLSSAQDWQQLANLDAWQTSYEANDLVPGEAYEFRLTSKSTAGPVSSSLERLSSTASLGLARQSSWGRASTSRLHRQDSASVLSQVVFSKPALSMPFKVPAFTMRPPNLSGVLRLCSSKRPLATPAVELSWTPPREPLSGYIIDLYDLSDTSQGWCTVARVSARELDAHLPQFLISGLTSGQSYRFRVTAYRDDLIGRPLESTSTFRVPLLSLEQRLAAEEGTHYSLPPPSGPLDIVRMPTGAYRLHWHSASLSRPDWMHLLEDTLEYVIEQRLPGRRMWMELARTSNLTHLIWLDQTCQLRIRTGLSDRGVDIPGLRYNLIASTAALMSDWIRVDEPTDEEYDEELLGLNRETESMHTDSLAPLQRAESGSNSHLSNLLPDSLRVLHTSTNSVLLSWKPVPKAQSDRVLGNLLLEKRLIGTGTDIWEPVAQLPSMASVVSYEVTGLHPGVSYDFRLVAVDKLAKDKRSSRVLCLPGPVTMLGVMEPGLTSGTSRAGFLPPPRRLTARIPDHTDGDEIHFSWIAPELIGSDQKAATARPPFAQLRYRLEARASEASQLDWIVLAKSISSTTYQLRPIDLEELVNTSTLTAGQVSSVIRSGHEEPGSSGRRIRRTVSLEEIRRRHWFFRVIAISDGIESIPAMLPEPLALVPLHRRKAIRFLHLDNQRMINCALGQTLVVTIELEGEPVPHVTWHLNHQELYEDDEAQLKGRLLDYSISRLGENAFELCVDRIKAHHAGQLECRASNVYETQSVVWQLNVLAAARFRHYDLSASGSREFTVLRGDSWSIRLPLELPTAMIGLGRNWITSVWLERLTDSETAAGRRLRRCLDRPALVPRAHLEVVGGGRWVKMELDAVSLADQGSYRLWVENQAGQDCIDLELRIEDRPQVRLPPPTVVPHGPGTLEVRWSAASRHHLLPDSSDLLQNIPFTGYRVEYRREPTAGAKRAAGDELDDEASWQLLGTTSVDATSIPVGSLMQPDVDYRFRVRLENWHGLGPASWPSEPARLLTPGQLETVEPGAWLRRLSNEAFDSRYTIQEELASTENARLLRVREKATGRLWLSKVVEMDQADRFLGPRTTNALAHRLLQGPRMSPEDAEMEHAMFGTSVTTSGQHLSHRISEQNSRWFEESEKRRQRVERELLLLASLEHQSLSKLHEAYAEAKRIIWILEEGSGASFSDNPNRPQTSQIWL</sequence>
<dbReference type="SMART" id="SM00060">
    <property type="entry name" value="FN3"/>
    <property type="match status" value="5"/>
</dbReference>
<protein>
    <recommendedName>
        <fullName evidence="6">Fibronectin type III domain protein</fullName>
    </recommendedName>
</protein>
<feature type="domain" description="Fibronectin type-III" evidence="3">
    <location>
        <begin position="163"/>
        <end position="269"/>
    </location>
</feature>
<dbReference type="Pfam" id="PF00041">
    <property type="entry name" value="fn3"/>
    <property type="match status" value="1"/>
</dbReference>
<dbReference type="AlphaFoldDB" id="A0A448WDU4"/>
<gene>
    <name evidence="4" type="ORF">PXEA_LOCUS2748</name>
</gene>
<dbReference type="CDD" id="cd00063">
    <property type="entry name" value="FN3"/>
    <property type="match status" value="4"/>
</dbReference>
<feature type="domain" description="Ig-like" evidence="2">
    <location>
        <begin position="698"/>
        <end position="812"/>
    </location>
</feature>
<dbReference type="Pfam" id="PF07679">
    <property type="entry name" value="I-set"/>
    <property type="match status" value="1"/>
</dbReference>
<dbReference type="PROSITE" id="PS50835">
    <property type="entry name" value="IG_LIKE"/>
    <property type="match status" value="1"/>
</dbReference>
<reference evidence="4" key="1">
    <citation type="submission" date="2018-11" db="EMBL/GenBank/DDBJ databases">
        <authorList>
            <consortium name="Pathogen Informatics"/>
        </authorList>
    </citation>
    <scope>NUCLEOTIDE SEQUENCE</scope>
</reference>
<dbReference type="PROSITE" id="PS50853">
    <property type="entry name" value="FN3"/>
    <property type="match status" value="4"/>
</dbReference>
<accession>A0A448WDU4</accession>
<dbReference type="PANTHER" id="PTHR13817:SF73">
    <property type="entry name" value="FIBRONECTIN TYPE-III DOMAIN-CONTAINING PROTEIN"/>
    <property type="match status" value="1"/>
</dbReference>
<dbReference type="InterPro" id="IPR013098">
    <property type="entry name" value="Ig_I-set"/>
</dbReference>
<evidence type="ECO:0000259" key="3">
    <source>
        <dbReference type="PROSITE" id="PS50853"/>
    </source>
</evidence>
<evidence type="ECO:0008006" key="6">
    <source>
        <dbReference type="Google" id="ProtNLM"/>
    </source>
</evidence>
<dbReference type="InterPro" id="IPR036179">
    <property type="entry name" value="Ig-like_dom_sf"/>
</dbReference>
<dbReference type="SUPFAM" id="SSF48726">
    <property type="entry name" value="Immunoglobulin"/>
    <property type="match status" value="1"/>
</dbReference>
<dbReference type="InterPro" id="IPR013783">
    <property type="entry name" value="Ig-like_fold"/>
</dbReference>
<evidence type="ECO:0000313" key="5">
    <source>
        <dbReference type="Proteomes" id="UP000784294"/>
    </source>
</evidence>
<dbReference type="PANTHER" id="PTHR13817">
    <property type="entry name" value="TITIN"/>
    <property type="match status" value="1"/>
</dbReference>
<keyword evidence="1" id="KW-0677">Repeat</keyword>
<comment type="caution">
    <text evidence="4">The sequence shown here is derived from an EMBL/GenBank/DDBJ whole genome shotgun (WGS) entry which is preliminary data.</text>
</comment>
<keyword evidence="5" id="KW-1185">Reference proteome</keyword>